<reference evidence="1 2" key="1">
    <citation type="submission" date="2020-04" db="EMBL/GenBank/DDBJ databases">
        <authorList>
            <person name="Depoorter E."/>
        </authorList>
    </citation>
    <scope>NUCLEOTIDE SEQUENCE [LARGE SCALE GENOMIC DNA]</scope>
    <source>
        <strain evidence="1 2">BCC0217</strain>
    </source>
</reference>
<protein>
    <submittedName>
        <fullName evidence="1">Uncharacterized protein</fullName>
    </submittedName>
</protein>
<organism evidence="1 2">
    <name type="scientific">Burkholderia aenigmatica</name>
    <dbReference type="NCBI Taxonomy" id="2015348"/>
    <lineage>
        <taxon>Bacteria</taxon>
        <taxon>Pseudomonadati</taxon>
        <taxon>Pseudomonadota</taxon>
        <taxon>Betaproteobacteria</taxon>
        <taxon>Burkholderiales</taxon>
        <taxon>Burkholderiaceae</taxon>
        <taxon>Burkholderia</taxon>
        <taxon>Burkholderia cepacia complex</taxon>
    </lineage>
</organism>
<gene>
    <name evidence="1" type="ORF">BLA3211_08317</name>
</gene>
<dbReference type="Proteomes" id="UP000494301">
    <property type="component" value="Unassembled WGS sequence"/>
</dbReference>
<proteinExistence type="predicted"/>
<sequence>MTGAHERITRHLAVLEGLDIGGINRAADMLMIQFGPMRQTTTRKGTVKWVGAWALHVQCDWQIRSESDIVATQDDLSGSDDKARHTVERLDALLIKHGPMTVARALGSESGQASITLSTGLSLVVTPTGAAHEEDWRLFAPSVDGPHFVIEGGRIEPDSPA</sequence>
<dbReference type="AlphaFoldDB" id="A0A6J5JT38"/>
<accession>A0A6J5JT38</accession>
<name>A0A6J5JT38_9BURK</name>
<evidence type="ECO:0000313" key="1">
    <source>
        <dbReference type="EMBL" id="CAB3975074.1"/>
    </source>
</evidence>
<evidence type="ECO:0000313" key="2">
    <source>
        <dbReference type="Proteomes" id="UP000494301"/>
    </source>
</evidence>
<dbReference type="EMBL" id="CABWIL020000055">
    <property type="protein sequence ID" value="CAB3975074.1"/>
    <property type="molecule type" value="Genomic_DNA"/>
</dbReference>
<dbReference type="RefSeq" id="WP_236027657.1">
    <property type="nucleotide sequence ID" value="NZ_CABWIL020000055.1"/>
</dbReference>